<dbReference type="AlphaFoldDB" id="A0A663M2S9"/>
<dbReference type="Pfam" id="PF04505">
    <property type="entry name" value="CD225"/>
    <property type="match status" value="1"/>
</dbReference>
<dbReference type="GO" id="GO:0035456">
    <property type="term" value="P:response to interferon-beta"/>
    <property type="evidence" value="ECO:0007669"/>
    <property type="project" value="TreeGrafter"/>
</dbReference>
<dbReference type="GO" id="GO:0034341">
    <property type="term" value="P:response to type II interferon"/>
    <property type="evidence" value="ECO:0007669"/>
    <property type="project" value="TreeGrafter"/>
</dbReference>
<keyword evidence="9" id="KW-1185">Reference proteome</keyword>
<dbReference type="GO" id="GO:0035455">
    <property type="term" value="P:response to interferon-alpha"/>
    <property type="evidence" value="ECO:0007669"/>
    <property type="project" value="TreeGrafter"/>
</dbReference>
<dbReference type="GO" id="GO:0051607">
    <property type="term" value="P:defense response to virus"/>
    <property type="evidence" value="ECO:0007669"/>
    <property type="project" value="TreeGrafter"/>
</dbReference>
<dbReference type="PANTHER" id="PTHR13999">
    <property type="entry name" value="INTERFERON INDUCIBLE TRANSMEMBRANE PROTEIN"/>
    <property type="match status" value="1"/>
</dbReference>
<comment type="similarity">
    <text evidence="2">Belongs to the CD225/Dispanin family.</text>
</comment>
<protein>
    <submittedName>
        <fullName evidence="8">Uncharacterized protein</fullName>
    </submittedName>
</protein>
<dbReference type="GO" id="GO:0060337">
    <property type="term" value="P:type I interferon-mediated signaling pathway"/>
    <property type="evidence" value="ECO:0007669"/>
    <property type="project" value="TreeGrafter"/>
</dbReference>
<evidence type="ECO:0000256" key="7">
    <source>
        <dbReference type="SAM" id="Phobius"/>
    </source>
</evidence>
<dbReference type="InterPro" id="IPR051517">
    <property type="entry name" value="IFITM_antiviral_protein"/>
</dbReference>
<organism evidence="8 9">
    <name type="scientific">Athene cunicularia</name>
    <name type="common">Burrowing owl</name>
    <name type="synonym">Speotyto cunicularia</name>
    <dbReference type="NCBI Taxonomy" id="194338"/>
    <lineage>
        <taxon>Eukaryota</taxon>
        <taxon>Metazoa</taxon>
        <taxon>Chordata</taxon>
        <taxon>Craniata</taxon>
        <taxon>Vertebrata</taxon>
        <taxon>Euteleostomi</taxon>
        <taxon>Archelosauria</taxon>
        <taxon>Archosauria</taxon>
        <taxon>Dinosauria</taxon>
        <taxon>Saurischia</taxon>
        <taxon>Theropoda</taxon>
        <taxon>Coelurosauria</taxon>
        <taxon>Aves</taxon>
        <taxon>Neognathae</taxon>
        <taxon>Neoaves</taxon>
        <taxon>Telluraves</taxon>
        <taxon>Strigiformes</taxon>
        <taxon>Strigidae</taxon>
        <taxon>Athene</taxon>
    </lineage>
</organism>
<accession>A0A663M2S9</accession>
<reference evidence="8" key="1">
    <citation type="submission" date="2025-08" db="UniProtKB">
        <authorList>
            <consortium name="Ensembl"/>
        </authorList>
    </citation>
    <scope>IDENTIFICATION</scope>
</reference>
<evidence type="ECO:0000256" key="6">
    <source>
        <dbReference type="SAM" id="MobiDB-lite"/>
    </source>
</evidence>
<dbReference type="GO" id="GO:0005886">
    <property type="term" value="C:plasma membrane"/>
    <property type="evidence" value="ECO:0007669"/>
    <property type="project" value="TreeGrafter"/>
</dbReference>
<reference evidence="8" key="2">
    <citation type="submission" date="2025-09" db="UniProtKB">
        <authorList>
            <consortium name="Ensembl"/>
        </authorList>
    </citation>
    <scope>IDENTIFICATION</scope>
</reference>
<evidence type="ECO:0000313" key="8">
    <source>
        <dbReference type="Ensembl" id="ENSACUP00000006037.1"/>
    </source>
</evidence>
<feature type="transmembrane region" description="Helical" evidence="7">
    <location>
        <begin position="121"/>
        <end position="146"/>
    </location>
</feature>
<keyword evidence="3 7" id="KW-0812">Transmembrane</keyword>
<evidence type="ECO:0000313" key="9">
    <source>
        <dbReference type="Proteomes" id="UP000472269"/>
    </source>
</evidence>
<name>A0A663M2S9_ATHCN</name>
<comment type="subcellular location">
    <subcellularLocation>
        <location evidence="1">Membrane</location>
    </subcellularLocation>
</comment>
<evidence type="ECO:0000256" key="3">
    <source>
        <dbReference type="ARBA" id="ARBA00022692"/>
    </source>
</evidence>
<dbReference type="Proteomes" id="UP000472269">
    <property type="component" value="Unplaced"/>
</dbReference>
<evidence type="ECO:0000256" key="2">
    <source>
        <dbReference type="ARBA" id="ARBA00006843"/>
    </source>
</evidence>
<evidence type="ECO:0000256" key="4">
    <source>
        <dbReference type="ARBA" id="ARBA00022989"/>
    </source>
</evidence>
<feature type="region of interest" description="Disordered" evidence="6">
    <location>
        <begin position="1"/>
        <end position="86"/>
    </location>
</feature>
<keyword evidence="5 7" id="KW-0472">Membrane</keyword>
<proteinExistence type="inferred from homology"/>
<dbReference type="GO" id="GO:0045071">
    <property type="term" value="P:negative regulation of viral genome replication"/>
    <property type="evidence" value="ECO:0007669"/>
    <property type="project" value="TreeGrafter"/>
</dbReference>
<dbReference type="Ensembl" id="ENSACUT00000006439.1">
    <property type="protein sequence ID" value="ENSACUP00000006037.1"/>
    <property type="gene ID" value="ENSACUG00000004103.1"/>
</dbReference>
<dbReference type="PANTHER" id="PTHR13999:SF4">
    <property type="entry name" value="INTERFERON-INDUCED TRANSMEMBRANE PROTEIN 3"/>
    <property type="match status" value="1"/>
</dbReference>
<feature type="compositionally biased region" description="Pro residues" evidence="6">
    <location>
        <begin position="73"/>
        <end position="85"/>
    </location>
</feature>
<sequence length="165" mass="17560">MDPVEPPLWGVLWTPQSPHGAPKPRETHGPHRAPILGCPKHPTDPPTPGSTMDLTEPAWPLQHLPPHCSLQPPGGPPGLAPPTPLTLPSAPLQSRDRKVLGDYSGALSYGSTAKYLNITALLLNIFLVILVIALVASGTVVMVNLLNQECQALFNLEHQSLPGPT</sequence>
<evidence type="ECO:0000256" key="1">
    <source>
        <dbReference type="ARBA" id="ARBA00004370"/>
    </source>
</evidence>
<dbReference type="InterPro" id="IPR007593">
    <property type="entry name" value="CD225/Dispanin_fam"/>
</dbReference>
<dbReference type="GO" id="GO:0046597">
    <property type="term" value="P:host-mediated suppression of symbiont invasion"/>
    <property type="evidence" value="ECO:0007669"/>
    <property type="project" value="TreeGrafter"/>
</dbReference>
<evidence type="ECO:0000256" key="5">
    <source>
        <dbReference type="ARBA" id="ARBA00023136"/>
    </source>
</evidence>
<keyword evidence="4 7" id="KW-1133">Transmembrane helix</keyword>